<comment type="caution">
    <text evidence="8">The sequence shown here is derived from an EMBL/GenBank/DDBJ whole genome shotgun (WGS) entry which is preliminary data.</text>
</comment>
<feature type="compositionally biased region" description="Polar residues" evidence="7">
    <location>
        <begin position="20"/>
        <end position="32"/>
    </location>
</feature>
<dbReference type="GO" id="GO:0032588">
    <property type="term" value="C:trans-Golgi network membrane"/>
    <property type="evidence" value="ECO:0007669"/>
    <property type="project" value="TreeGrafter"/>
</dbReference>
<evidence type="ECO:0000256" key="1">
    <source>
        <dbReference type="ARBA" id="ARBA00004141"/>
    </source>
</evidence>
<comment type="similarity">
    <text evidence="5">Belongs to the SCAMP family.</text>
</comment>
<feature type="region of interest" description="Disordered" evidence="7">
    <location>
        <begin position="1"/>
        <end position="90"/>
    </location>
</feature>
<keyword evidence="5" id="KW-0813">Transport</keyword>
<accession>A0AAV2A428</accession>
<reference evidence="8 9" key="1">
    <citation type="submission" date="2024-04" db="EMBL/GenBank/DDBJ databases">
        <authorList>
            <person name="Rising A."/>
            <person name="Reimegard J."/>
            <person name="Sonavane S."/>
            <person name="Akerstrom W."/>
            <person name="Nylinder S."/>
            <person name="Hedman E."/>
            <person name="Kallberg Y."/>
        </authorList>
    </citation>
    <scope>NUCLEOTIDE SEQUENCE [LARGE SCALE GENOMIC DNA]</scope>
</reference>
<keyword evidence="3 5" id="KW-1133">Transmembrane helix</keyword>
<dbReference type="InterPro" id="IPR007273">
    <property type="entry name" value="SCAMP"/>
</dbReference>
<name>A0AAV2A428_9ARAC</name>
<feature type="transmembrane region" description="Helical" evidence="5">
    <location>
        <begin position="272"/>
        <end position="297"/>
    </location>
</feature>
<dbReference type="EMBL" id="CAXIEN010000116">
    <property type="protein sequence ID" value="CAL1278761.1"/>
    <property type="molecule type" value="Genomic_DNA"/>
</dbReference>
<dbReference type="PANTHER" id="PTHR10687:SF2">
    <property type="entry name" value="SECRETORY CARRIER-ASSOCIATED MEMBRANE PROTEIN"/>
    <property type="match status" value="1"/>
</dbReference>
<feature type="compositionally biased region" description="Polar residues" evidence="7">
    <location>
        <begin position="39"/>
        <end position="50"/>
    </location>
</feature>
<dbReference type="GO" id="GO:0015031">
    <property type="term" value="P:protein transport"/>
    <property type="evidence" value="ECO:0007669"/>
    <property type="project" value="InterPro"/>
</dbReference>
<feature type="compositionally biased region" description="Pro residues" evidence="7">
    <location>
        <begin position="67"/>
        <end position="84"/>
    </location>
</feature>
<feature type="coiled-coil region" evidence="6">
    <location>
        <begin position="94"/>
        <end position="121"/>
    </location>
</feature>
<evidence type="ECO:0000256" key="6">
    <source>
        <dbReference type="SAM" id="Coils"/>
    </source>
</evidence>
<feature type="transmembrane region" description="Helical" evidence="5">
    <location>
        <begin position="191"/>
        <end position="211"/>
    </location>
</feature>
<keyword evidence="6" id="KW-0175">Coiled coil</keyword>
<dbReference type="AlphaFoldDB" id="A0AAV2A428"/>
<evidence type="ECO:0000313" key="8">
    <source>
        <dbReference type="EMBL" id="CAL1278761.1"/>
    </source>
</evidence>
<keyword evidence="9" id="KW-1185">Reference proteome</keyword>
<dbReference type="Pfam" id="PF04144">
    <property type="entry name" value="SCAMP"/>
    <property type="match status" value="1"/>
</dbReference>
<evidence type="ECO:0000256" key="5">
    <source>
        <dbReference type="RuleBase" id="RU363122"/>
    </source>
</evidence>
<evidence type="ECO:0000256" key="2">
    <source>
        <dbReference type="ARBA" id="ARBA00022692"/>
    </source>
</evidence>
<protein>
    <recommendedName>
        <fullName evidence="5">Secretory carrier-associated membrane protein</fullName>
        <shortName evidence="5">Secretory carrier membrane protein</shortName>
    </recommendedName>
</protein>
<evidence type="ECO:0000256" key="4">
    <source>
        <dbReference type="ARBA" id="ARBA00023136"/>
    </source>
</evidence>
<dbReference type="Proteomes" id="UP001497382">
    <property type="component" value="Unassembled WGS sequence"/>
</dbReference>
<keyword evidence="2 5" id="KW-0812">Transmembrane</keyword>
<dbReference type="GO" id="GO:0055038">
    <property type="term" value="C:recycling endosome membrane"/>
    <property type="evidence" value="ECO:0007669"/>
    <property type="project" value="TreeGrafter"/>
</dbReference>
<comment type="subcellular location">
    <subcellularLocation>
        <location evidence="1 5">Membrane</location>
        <topology evidence="1 5">Multi-pass membrane protein</topology>
    </subcellularLocation>
</comment>
<dbReference type="PANTHER" id="PTHR10687">
    <property type="entry name" value="SECRETORY CARRIER-ASSOCIATED MEMBRANE PROTEIN SCAMP"/>
    <property type="match status" value="1"/>
</dbReference>
<evidence type="ECO:0000256" key="3">
    <source>
        <dbReference type="ARBA" id="ARBA00022989"/>
    </source>
</evidence>
<proteinExistence type="inferred from homology"/>
<evidence type="ECO:0000313" key="9">
    <source>
        <dbReference type="Proteomes" id="UP001497382"/>
    </source>
</evidence>
<gene>
    <name evidence="8" type="ORF">LARSCL_LOCUS9975</name>
</gene>
<feature type="transmembrane region" description="Helical" evidence="5">
    <location>
        <begin position="162"/>
        <end position="185"/>
    </location>
</feature>
<feature type="transmembrane region" description="Helical" evidence="5">
    <location>
        <begin position="223"/>
        <end position="245"/>
    </location>
</feature>
<keyword evidence="4 5" id="KW-0472">Membrane</keyword>
<evidence type="ECO:0000256" key="7">
    <source>
        <dbReference type="SAM" id="MobiDB-lite"/>
    </source>
</evidence>
<organism evidence="8 9">
    <name type="scientific">Larinioides sclopetarius</name>
    <dbReference type="NCBI Taxonomy" id="280406"/>
    <lineage>
        <taxon>Eukaryota</taxon>
        <taxon>Metazoa</taxon>
        <taxon>Ecdysozoa</taxon>
        <taxon>Arthropoda</taxon>
        <taxon>Chelicerata</taxon>
        <taxon>Arachnida</taxon>
        <taxon>Araneae</taxon>
        <taxon>Araneomorphae</taxon>
        <taxon>Entelegynae</taxon>
        <taxon>Araneoidea</taxon>
        <taxon>Araneidae</taxon>
        <taxon>Larinioides</taxon>
    </lineage>
</organism>
<sequence>MTSAKDDYNPFEDPSIKVLTDQSTNNQVTVGSYNPFDKSISNQQTVSSGGDHTVNIPPPQQTVVSQLPPPPVEMSQPVEPPPPYESSGAQNIIPSDLQRRQEELERKANELQAREAQLNAAPTGSHKNWPPLPAKCCVGPCFYQDISVEIPDAYQRIVRTMYYLWVFYAFLLLLNMFGALALFIADSEGTTFGVSILVFLLFSPLSFVCWFRPVYKAFRSDSSFNFMVFFFVFFFQFVIAVFYTVGIPGVGSCGLLNGVTTLGNKDSAVSNYTVGIIAIFIGFLWAIYAMMSFYMLVKIHRMYRGTTASFAKAQEELASGVMRNPQVQTAAATAVSQAAQQTFNQAASGLRY</sequence>